<protein>
    <submittedName>
        <fullName evidence="1">Uncharacterized protein</fullName>
    </submittedName>
</protein>
<dbReference type="AlphaFoldDB" id="A0A1Q3EGD3"/>
<reference evidence="1 2" key="2">
    <citation type="submission" date="2017-02" db="EMBL/GenBank/DDBJ databases">
        <title>A genome survey and senescence transcriptome analysis in Lentinula edodes.</title>
        <authorList>
            <person name="Sakamoto Y."/>
            <person name="Nakade K."/>
            <person name="Sato S."/>
            <person name="Yoshida Y."/>
            <person name="Miyazaki K."/>
            <person name="Natsume S."/>
            <person name="Konno N."/>
        </authorList>
    </citation>
    <scope>NUCLEOTIDE SEQUENCE [LARGE SCALE GENOMIC DNA]</scope>
    <source>
        <strain evidence="1 2">NBRC 111202</strain>
    </source>
</reference>
<proteinExistence type="predicted"/>
<comment type="caution">
    <text evidence="1">The sequence shown here is derived from an EMBL/GenBank/DDBJ whole genome shotgun (WGS) entry which is preliminary data.</text>
</comment>
<accession>A0A1Q3EGD3</accession>
<keyword evidence="2" id="KW-1185">Reference proteome</keyword>
<organism evidence="1 2">
    <name type="scientific">Lentinula edodes</name>
    <name type="common">Shiitake mushroom</name>
    <name type="synonym">Lentinus edodes</name>
    <dbReference type="NCBI Taxonomy" id="5353"/>
    <lineage>
        <taxon>Eukaryota</taxon>
        <taxon>Fungi</taxon>
        <taxon>Dikarya</taxon>
        <taxon>Basidiomycota</taxon>
        <taxon>Agaricomycotina</taxon>
        <taxon>Agaricomycetes</taxon>
        <taxon>Agaricomycetidae</taxon>
        <taxon>Agaricales</taxon>
        <taxon>Marasmiineae</taxon>
        <taxon>Omphalotaceae</taxon>
        <taxon>Lentinula</taxon>
    </lineage>
</organism>
<reference evidence="1 2" key="1">
    <citation type="submission" date="2016-08" db="EMBL/GenBank/DDBJ databases">
        <authorList>
            <consortium name="Lentinula edodes genome sequencing consortium"/>
            <person name="Sakamoto Y."/>
            <person name="Nakade K."/>
            <person name="Sato S."/>
            <person name="Yoshida Y."/>
            <person name="Miyazaki K."/>
            <person name="Natsume S."/>
            <person name="Konno N."/>
        </authorList>
    </citation>
    <scope>NUCLEOTIDE SEQUENCE [LARGE SCALE GENOMIC DNA]</scope>
    <source>
        <strain evidence="1 2">NBRC 111202</strain>
    </source>
</reference>
<evidence type="ECO:0000313" key="1">
    <source>
        <dbReference type="EMBL" id="GAW06245.1"/>
    </source>
</evidence>
<name>A0A1Q3EGD3_LENED</name>
<sequence>MNSECAGDIAMINIYTLEPCESPFESLCESNSRYLKITSYWTYVHNMTLTSPSLNASILASSIPLHSDNVKYLAYEGDHTAVWDVRRKIIEEDEANHTEILFSTLKLQ</sequence>
<gene>
    <name evidence="1" type="ORF">LENED_008155</name>
</gene>
<dbReference type="EMBL" id="BDGU01000310">
    <property type="protein sequence ID" value="GAW06245.1"/>
    <property type="molecule type" value="Genomic_DNA"/>
</dbReference>
<dbReference type="Proteomes" id="UP000188533">
    <property type="component" value="Unassembled WGS sequence"/>
</dbReference>
<evidence type="ECO:0000313" key="2">
    <source>
        <dbReference type="Proteomes" id="UP000188533"/>
    </source>
</evidence>